<sequence length="183" mass="20092">MKGYSKISTTSGATHKSRSIDFSDLLSSFPQTPKARTKTKSTSTAHTAKLPEDEEQPNYIYANTREGEAEGTDKTSRDENGERFGVILGRSGSISSATSTGFQATMKRAFSMRRSSSVSDKYCRIHDQFIVNVASSSSSSPVTVRDHYDDDNNNTIADRSTNNNKHRGGGGKILRACKRLLRL</sequence>
<feature type="region of interest" description="Disordered" evidence="1">
    <location>
        <begin position="136"/>
        <end position="170"/>
    </location>
</feature>
<feature type="compositionally biased region" description="Polar residues" evidence="1">
    <location>
        <begin position="153"/>
        <end position="163"/>
    </location>
</feature>
<dbReference type="PANTHER" id="PTHR38386">
    <property type="entry name" value="OS05G0426900 PROTEIN"/>
    <property type="match status" value="1"/>
</dbReference>
<feature type="compositionally biased region" description="Polar residues" evidence="1">
    <location>
        <begin position="1"/>
        <end position="14"/>
    </location>
</feature>
<protein>
    <submittedName>
        <fullName evidence="2">Uncharacterized protein</fullName>
    </submittedName>
</protein>
<name>I3STK3_LOTJA</name>
<evidence type="ECO:0000256" key="1">
    <source>
        <dbReference type="SAM" id="MobiDB-lite"/>
    </source>
</evidence>
<accession>I3STK3</accession>
<reference evidence="2" key="1">
    <citation type="submission" date="2012-05" db="EMBL/GenBank/DDBJ databases">
        <authorList>
            <person name="Krishnakumar V."/>
            <person name="Cheung F."/>
            <person name="Xiao Y."/>
            <person name="Chan A."/>
            <person name="Moskal W.A."/>
            <person name="Town C.D."/>
        </authorList>
    </citation>
    <scope>NUCLEOTIDE SEQUENCE</scope>
</reference>
<organism evidence="2">
    <name type="scientific">Lotus japonicus</name>
    <name type="common">Lotus corniculatus var. japonicus</name>
    <dbReference type="NCBI Taxonomy" id="34305"/>
    <lineage>
        <taxon>Eukaryota</taxon>
        <taxon>Viridiplantae</taxon>
        <taxon>Streptophyta</taxon>
        <taxon>Embryophyta</taxon>
        <taxon>Tracheophyta</taxon>
        <taxon>Spermatophyta</taxon>
        <taxon>Magnoliopsida</taxon>
        <taxon>eudicotyledons</taxon>
        <taxon>Gunneridae</taxon>
        <taxon>Pentapetalae</taxon>
        <taxon>rosids</taxon>
        <taxon>fabids</taxon>
        <taxon>Fabales</taxon>
        <taxon>Fabaceae</taxon>
        <taxon>Papilionoideae</taxon>
        <taxon>50 kb inversion clade</taxon>
        <taxon>NPAAA clade</taxon>
        <taxon>Hologalegina</taxon>
        <taxon>robinioid clade</taxon>
        <taxon>Loteae</taxon>
        <taxon>Lotus</taxon>
    </lineage>
</organism>
<dbReference type="EMBL" id="BT143801">
    <property type="protein sequence ID" value="AFK43595.1"/>
    <property type="molecule type" value="mRNA"/>
</dbReference>
<evidence type="ECO:0000313" key="2">
    <source>
        <dbReference type="EMBL" id="AFK43595.1"/>
    </source>
</evidence>
<proteinExistence type="evidence at transcript level"/>
<dbReference type="PANTHER" id="PTHR38386:SF7">
    <property type="entry name" value="TOPOISOMERASE 1-ASSOCIATED FACTOR 1"/>
    <property type="match status" value="1"/>
</dbReference>
<dbReference type="AlphaFoldDB" id="I3STK3"/>
<feature type="region of interest" description="Disordered" evidence="1">
    <location>
        <begin position="1"/>
        <end position="59"/>
    </location>
</feature>